<comment type="caution">
    <text evidence="2">The sequence shown here is derived from an EMBL/GenBank/DDBJ whole genome shotgun (WGS) entry which is preliminary data.</text>
</comment>
<protein>
    <recommendedName>
        <fullName evidence="4">Transthyretin-like family protein</fullName>
    </recommendedName>
</protein>
<evidence type="ECO:0000313" key="2">
    <source>
        <dbReference type="EMBL" id="EYC43114.1"/>
    </source>
</evidence>
<evidence type="ECO:0000256" key="1">
    <source>
        <dbReference type="SAM" id="SignalP"/>
    </source>
</evidence>
<proteinExistence type="predicted"/>
<evidence type="ECO:0000313" key="3">
    <source>
        <dbReference type="Proteomes" id="UP000024635"/>
    </source>
</evidence>
<accession>A0A016WTI5</accession>
<dbReference type="AlphaFoldDB" id="A0A016WTI5"/>
<gene>
    <name evidence="2" type="primary">Acey_s0502.g2613</name>
    <name evidence="2" type="ORF">Y032_0502g2613</name>
</gene>
<keyword evidence="3" id="KW-1185">Reference proteome</keyword>
<dbReference type="EMBL" id="JARK01000102">
    <property type="protein sequence ID" value="EYC43114.1"/>
    <property type="molecule type" value="Genomic_DNA"/>
</dbReference>
<evidence type="ECO:0008006" key="4">
    <source>
        <dbReference type="Google" id="ProtNLM"/>
    </source>
</evidence>
<feature type="chain" id="PRO_5001491638" description="Transthyretin-like family protein" evidence="1">
    <location>
        <begin position="18"/>
        <end position="56"/>
    </location>
</feature>
<sequence length="56" mass="5906">MIGSLVLLLATIAVIHATTLSINNAVKGQPIVSCGTRAVSITIETEKEFFGSVYVK</sequence>
<feature type="non-terminal residue" evidence="2">
    <location>
        <position position="1"/>
    </location>
</feature>
<feature type="signal peptide" evidence="1">
    <location>
        <begin position="1"/>
        <end position="17"/>
    </location>
</feature>
<organism evidence="2 3">
    <name type="scientific">Ancylostoma ceylanicum</name>
    <dbReference type="NCBI Taxonomy" id="53326"/>
    <lineage>
        <taxon>Eukaryota</taxon>
        <taxon>Metazoa</taxon>
        <taxon>Ecdysozoa</taxon>
        <taxon>Nematoda</taxon>
        <taxon>Chromadorea</taxon>
        <taxon>Rhabditida</taxon>
        <taxon>Rhabditina</taxon>
        <taxon>Rhabditomorpha</taxon>
        <taxon>Strongyloidea</taxon>
        <taxon>Ancylostomatidae</taxon>
        <taxon>Ancylostomatinae</taxon>
        <taxon>Ancylostoma</taxon>
    </lineage>
</organism>
<keyword evidence="1" id="KW-0732">Signal</keyword>
<name>A0A016WTI5_9BILA</name>
<dbReference type="Proteomes" id="UP000024635">
    <property type="component" value="Unassembled WGS sequence"/>
</dbReference>
<reference evidence="3" key="1">
    <citation type="journal article" date="2015" name="Nat. Genet.">
        <title>The genome and transcriptome of the zoonotic hookworm Ancylostoma ceylanicum identify infection-specific gene families.</title>
        <authorList>
            <person name="Schwarz E.M."/>
            <person name="Hu Y."/>
            <person name="Antoshechkin I."/>
            <person name="Miller M.M."/>
            <person name="Sternberg P.W."/>
            <person name="Aroian R.V."/>
        </authorList>
    </citation>
    <scope>NUCLEOTIDE SEQUENCE</scope>
    <source>
        <strain evidence="3">HY135</strain>
    </source>
</reference>